<keyword evidence="1" id="KW-0479">Metal-binding</keyword>
<feature type="compositionally biased region" description="Polar residues" evidence="5">
    <location>
        <begin position="796"/>
        <end position="812"/>
    </location>
</feature>
<feature type="compositionally biased region" description="Low complexity" evidence="5">
    <location>
        <begin position="66"/>
        <end position="96"/>
    </location>
</feature>
<gene>
    <name evidence="7" type="ORF">ACHAWO_013564</name>
</gene>
<name>A0ABD3N0S0_9STRA</name>
<evidence type="ECO:0000256" key="2">
    <source>
        <dbReference type="ARBA" id="ARBA00022771"/>
    </source>
</evidence>
<feature type="compositionally biased region" description="Polar residues" evidence="5">
    <location>
        <begin position="844"/>
        <end position="867"/>
    </location>
</feature>
<evidence type="ECO:0000313" key="8">
    <source>
        <dbReference type="Proteomes" id="UP001530400"/>
    </source>
</evidence>
<feature type="region of interest" description="Disordered" evidence="5">
    <location>
        <begin position="685"/>
        <end position="717"/>
    </location>
</feature>
<evidence type="ECO:0000313" key="7">
    <source>
        <dbReference type="EMBL" id="KAL3769693.1"/>
    </source>
</evidence>
<accession>A0ABD3N0S0</accession>
<feature type="coiled-coil region" evidence="4">
    <location>
        <begin position="949"/>
        <end position="983"/>
    </location>
</feature>
<reference evidence="7 8" key="1">
    <citation type="submission" date="2024-10" db="EMBL/GenBank/DDBJ databases">
        <title>Updated reference genomes for cyclostephanoid diatoms.</title>
        <authorList>
            <person name="Roberts W.R."/>
            <person name="Alverson A.J."/>
        </authorList>
    </citation>
    <scope>NUCLEOTIDE SEQUENCE [LARGE SCALE GENOMIC DNA]</scope>
    <source>
        <strain evidence="7 8">AJA010-31</strain>
    </source>
</reference>
<feature type="compositionally biased region" description="Polar residues" evidence="5">
    <location>
        <begin position="874"/>
        <end position="883"/>
    </location>
</feature>
<protein>
    <recommendedName>
        <fullName evidence="6">RanBP2-type domain-containing protein</fullName>
    </recommendedName>
</protein>
<comment type="caution">
    <text evidence="7">The sequence shown here is derived from an EMBL/GenBank/DDBJ whole genome shotgun (WGS) entry which is preliminary data.</text>
</comment>
<dbReference type="GO" id="GO:0008270">
    <property type="term" value="F:zinc ion binding"/>
    <property type="evidence" value="ECO:0007669"/>
    <property type="project" value="UniProtKB-KW"/>
</dbReference>
<organism evidence="7 8">
    <name type="scientific">Cyclotella atomus</name>
    <dbReference type="NCBI Taxonomy" id="382360"/>
    <lineage>
        <taxon>Eukaryota</taxon>
        <taxon>Sar</taxon>
        <taxon>Stramenopiles</taxon>
        <taxon>Ochrophyta</taxon>
        <taxon>Bacillariophyta</taxon>
        <taxon>Coscinodiscophyceae</taxon>
        <taxon>Thalassiosirophycidae</taxon>
        <taxon>Stephanodiscales</taxon>
        <taxon>Stephanodiscaceae</taxon>
        <taxon>Cyclotella</taxon>
    </lineage>
</organism>
<evidence type="ECO:0000259" key="6">
    <source>
        <dbReference type="PROSITE" id="PS01358"/>
    </source>
</evidence>
<evidence type="ECO:0000256" key="3">
    <source>
        <dbReference type="ARBA" id="ARBA00022833"/>
    </source>
</evidence>
<dbReference type="Proteomes" id="UP001530400">
    <property type="component" value="Unassembled WGS sequence"/>
</dbReference>
<dbReference type="AlphaFoldDB" id="A0ABD3N0S0"/>
<dbReference type="PROSITE" id="PS01358">
    <property type="entry name" value="ZF_RANBP2_1"/>
    <property type="match status" value="1"/>
</dbReference>
<keyword evidence="3" id="KW-0862">Zinc</keyword>
<sequence length="987" mass="109633">MMPSYHPINGLSTDHTHGPHGPSVQPAAAARPPNGRMSPTARNNKPPPPPGAPGERRLNIPSNLFQLDSLQQPSSDQSEQNSTAATEAQTEAESTEPVSKSAAQKQNHEAARSSINNSNATQFADDVTSTALQHEENTAAVTATPVTMNTSNRHITRVDGKGLWRSWKRNFNSQFTAILDLVDNSLDASIKNIDQGFLGRCFISPDTYTYNDDNNDWDISITTGITIINNCISKPRPLQQCLEVYDSSKVDSGKDSVGENGVGLKQACATLSDSSFVLIKSDEGHGEITCELGIVAEMLQKAEGAYLPAFQFSMKTDDYSNAIADLNNQMHNIFSQPEHEEAATCIAAYGRPLNNNIDSLEFGIQRLCQQFKLCIDSFEDSPYVFAVIVDKIRNDNIEERTGVAGDALTKIHVDNLMKELKSKIPISYLHIPNSFDFRVDGCAVEFKHWQKRLVEFSTFTVDVGTTARFYDPQSLNDQTVSIRVYAGFDAQIMKGNSEKKCCSLYVYSRQSGRLITHHVDARTILGLSAGGTEFCSGLRVIMDDHEGFLPLNPTKQDIAFSEKACGEILKENLYAGVGAFVHMFYKHHVNKFGGKKLVLTKKIQEYTGNTSTANEVLQSELCKLELTTFSIRNTKISSNTFGGVYLRYVGGEEEVGRDTLFRILPDEDAPPLPKSPGVLDFEEKSTDAIDEQPIKHTSKKRKRNSTNSVETTAAAAPAHAHSDYGVWECARCRRKNDHGNNYCIHCGCHQSTFGDNQAGEVQDARNTYNHHDPYYQPGNNSIQQPQVPYHARHWPNSASNTTQQFGYATNPKSRGDQEAYNHHYHRPINNSPRQPQVSHYFDASQHSTGPEAGSAQQFRHANSCNSQEEMRHSLYSNGVSEAHNSSREEVADGSQSQTPDEGHYQKLCTLLTQKLEKVVSFSRQVVCCSPLGRNLLHNALCLSLQNAKMERRKKENMSLAKQNSTLEQENTVLKSRVEELEKMLGTD</sequence>
<feature type="region of interest" description="Disordered" evidence="5">
    <location>
        <begin position="1"/>
        <end position="120"/>
    </location>
</feature>
<proteinExistence type="predicted"/>
<dbReference type="InterPro" id="IPR001876">
    <property type="entry name" value="Znf_RanBP2"/>
</dbReference>
<keyword evidence="2" id="KW-0863">Zinc-finger</keyword>
<feature type="domain" description="RanBP2-type" evidence="6">
    <location>
        <begin position="727"/>
        <end position="746"/>
    </location>
</feature>
<evidence type="ECO:0000256" key="5">
    <source>
        <dbReference type="SAM" id="MobiDB-lite"/>
    </source>
</evidence>
<keyword evidence="4" id="KW-0175">Coiled coil</keyword>
<evidence type="ECO:0000256" key="4">
    <source>
        <dbReference type="SAM" id="Coils"/>
    </source>
</evidence>
<feature type="region of interest" description="Disordered" evidence="5">
    <location>
        <begin position="843"/>
        <end position="901"/>
    </location>
</feature>
<feature type="region of interest" description="Disordered" evidence="5">
    <location>
        <begin position="791"/>
        <end position="818"/>
    </location>
</feature>
<evidence type="ECO:0000256" key="1">
    <source>
        <dbReference type="ARBA" id="ARBA00022723"/>
    </source>
</evidence>
<dbReference type="EMBL" id="JALLPJ020001327">
    <property type="protein sequence ID" value="KAL3769693.1"/>
    <property type="molecule type" value="Genomic_DNA"/>
</dbReference>
<keyword evidence="8" id="KW-1185">Reference proteome</keyword>